<evidence type="ECO:0000256" key="11">
    <source>
        <dbReference type="SAM" id="Phobius"/>
    </source>
</evidence>
<dbReference type="OrthoDB" id="41266at2759"/>
<keyword evidence="13" id="KW-1185">Reference proteome</keyword>
<gene>
    <name evidence="12" type="ORF">KP79_PYT21667</name>
</gene>
<evidence type="ECO:0000256" key="3">
    <source>
        <dbReference type="ARBA" id="ARBA00020256"/>
    </source>
</evidence>
<dbReference type="GO" id="GO:0005525">
    <property type="term" value="F:GTP binding"/>
    <property type="evidence" value="ECO:0007669"/>
    <property type="project" value="UniProtKB-KW"/>
</dbReference>
<evidence type="ECO:0000256" key="5">
    <source>
        <dbReference type="ARBA" id="ARBA00022741"/>
    </source>
</evidence>
<dbReference type="Pfam" id="PF09439">
    <property type="entry name" value="SRPRB"/>
    <property type="match status" value="1"/>
</dbReference>
<evidence type="ECO:0000256" key="4">
    <source>
        <dbReference type="ARBA" id="ARBA00022692"/>
    </source>
</evidence>
<dbReference type="InterPro" id="IPR024156">
    <property type="entry name" value="Small_GTPase_ARF"/>
</dbReference>
<sequence>MAAELQQQLEELVDYVKTGVERQDTTVLGTLVAVAVVLLTIVILLFVSRKSNNRSAVLLLGTCDAGKTLLFSRLVKETTDDIMTVTSMESNIGNYKVKSKNKSLRIVDIPGHERRRTQCLDQHKHMARGVVFLVDSGTLMKEVKEVAEYLYTFLSDSVISNNVPPILVACTKSDLTLKKGKDVIKKNLAAEMNIMRVTRSAALQQLEGAANNNTFLGKRNKDFAFEDLKPLKVDFVECSSLSGKIDLSQVESWLVKLA</sequence>
<keyword evidence="8" id="KW-0342">GTP-binding</keyword>
<dbReference type="PANTHER" id="PTHR45909:SF1">
    <property type="entry name" value="ADP-RIBOSYLATION FACTOR-RELATED PROTEIN 1"/>
    <property type="match status" value="1"/>
</dbReference>
<dbReference type="STRING" id="6573.A0A210PV01"/>
<dbReference type="GO" id="GO:0005794">
    <property type="term" value="C:Golgi apparatus"/>
    <property type="evidence" value="ECO:0007669"/>
    <property type="project" value="TreeGrafter"/>
</dbReference>
<dbReference type="Proteomes" id="UP000242188">
    <property type="component" value="Unassembled WGS sequence"/>
</dbReference>
<evidence type="ECO:0000256" key="8">
    <source>
        <dbReference type="ARBA" id="ARBA00023134"/>
    </source>
</evidence>
<dbReference type="InterPro" id="IPR027417">
    <property type="entry name" value="P-loop_NTPase"/>
</dbReference>
<evidence type="ECO:0000256" key="1">
    <source>
        <dbReference type="ARBA" id="ARBA00004389"/>
    </source>
</evidence>
<evidence type="ECO:0000313" key="12">
    <source>
        <dbReference type="EMBL" id="OWF40317.1"/>
    </source>
</evidence>
<name>A0A210PV01_MIZYE</name>
<comment type="similarity">
    <text evidence="2">Belongs to the SRP receptor beta subunit family.</text>
</comment>
<keyword evidence="10 12" id="KW-0675">Receptor</keyword>
<dbReference type="GO" id="GO:0034067">
    <property type="term" value="P:protein localization to Golgi apparatus"/>
    <property type="evidence" value="ECO:0007669"/>
    <property type="project" value="TreeGrafter"/>
</dbReference>
<dbReference type="AlphaFoldDB" id="A0A210PV01"/>
<dbReference type="PANTHER" id="PTHR45909">
    <property type="entry name" value="ADP-RIBOSYLATION FACTOR-RELATED PROTEIN 1"/>
    <property type="match status" value="1"/>
</dbReference>
<dbReference type="GO" id="GO:0005789">
    <property type="term" value="C:endoplasmic reticulum membrane"/>
    <property type="evidence" value="ECO:0007669"/>
    <property type="project" value="UniProtKB-SubCell"/>
</dbReference>
<evidence type="ECO:0000256" key="7">
    <source>
        <dbReference type="ARBA" id="ARBA00022989"/>
    </source>
</evidence>
<dbReference type="GO" id="GO:0043001">
    <property type="term" value="P:Golgi to plasma membrane protein transport"/>
    <property type="evidence" value="ECO:0007669"/>
    <property type="project" value="TreeGrafter"/>
</dbReference>
<dbReference type="GO" id="GO:0006886">
    <property type="term" value="P:intracellular protein transport"/>
    <property type="evidence" value="ECO:0007669"/>
    <property type="project" value="TreeGrafter"/>
</dbReference>
<accession>A0A210PV01</accession>
<dbReference type="EMBL" id="NEDP02005475">
    <property type="protein sequence ID" value="OWF40317.1"/>
    <property type="molecule type" value="Genomic_DNA"/>
</dbReference>
<dbReference type="InterPro" id="IPR019009">
    <property type="entry name" value="SRP_receptor_beta_su"/>
</dbReference>
<comment type="subcellular location">
    <subcellularLocation>
        <location evidence="1">Endoplasmic reticulum membrane</location>
        <topology evidence="1">Single-pass membrane protein</topology>
    </subcellularLocation>
</comment>
<dbReference type="SUPFAM" id="SSF52540">
    <property type="entry name" value="P-loop containing nucleoside triphosphate hydrolases"/>
    <property type="match status" value="1"/>
</dbReference>
<keyword evidence="4 11" id="KW-0812">Transmembrane</keyword>
<evidence type="ECO:0000256" key="9">
    <source>
        <dbReference type="ARBA" id="ARBA00023136"/>
    </source>
</evidence>
<dbReference type="Gene3D" id="3.40.50.300">
    <property type="entry name" value="P-loop containing nucleotide triphosphate hydrolases"/>
    <property type="match status" value="1"/>
</dbReference>
<evidence type="ECO:0000256" key="2">
    <source>
        <dbReference type="ARBA" id="ARBA00005619"/>
    </source>
</evidence>
<keyword evidence="7 11" id="KW-1133">Transmembrane helix</keyword>
<evidence type="ECO:0000256" key="10">
    <source>
        <dbReference type="ARBA" id="ARBA00023170"/>
    </source>
</evidence>
<keyword evidence="5" id="KW-0547">Nucleotide-binding</keyword>
<protein>
    <recommendedName>
        <fullName evidence="3">Signal recognition particle receptor subunit beta</fullName>
    </recommendedName>
</protein>
<reference evidence="12 13" key="1">
    <citation type="journal article" date="2017" name="Nat. Ecol. Evol.">
        <title>Scallop genome provides insights into evolution of bilaterian karyotype and development.</title>
        <authorList>
            <person name="Wang S."/>
            <person name="Zhang J."/>
            <person name="Jiao W."/>
            <person name="Li J."/>
            <person name="Xun X."/>
            <person name="Sun Y."/>
            <person name="Guo X."/>
            <person name="Huan P."/>
            <person name="Dong B."/>
            <person name="Zhang L."/>
            <person name="Hu X."/>
            <person name="Sun X."/>
            <person name="Wang J."/>
            <person name="Zhao C."/>
            <person name="Wang Y."/>
            <person name="Wang D."/>
            <person name="Huang X."/>
            <person name="Wang R."/>
            <person name="Lv J."/>
            <person name="Li Y."/>
            <person name="Zhang Z."/>
            <person name="Liu B."/>
            <person name="Lu W."/>
            <person name="Hui Y."/>
            <person name="Liang J."/>
            <person name="Zhou Z."/>
            <person name="Hou R."/>
            <person name="Li X."/>
            <person name="Liu Y."/>
            <person name="Li H."/>
            <person name="Ning X."/>
            <person name="Lin Y."/>
            <person name="Zhao L."/>
            <person name="Xing Q."/>
            <person name="Dou J."/>
            <person name="Li Y."/>
            <person name="Mao J."/>
            <person name="Guo H."/>
            <person name="Dou H."/>
            <person name="Li T."/>
            <person name="Mu C."/>
            <person name="Jiang W."/>
            <person name="Fu Q."/>
            <person name="Fu X."/>
            <person name="Miao Y."/>
            <person name="Liu J."/>
            <person name="Yu Q."/>
            <person name="Li R."/>
            <person name="Liao H."/>
            <person name="Li X."/>
            <person name="Kong Y."/>
            <person name="Jiang Z."/>
            <person name="Chourrout D."/>
            <person name="Li R."/>
            <person name="Bao Z."/>
        </authorList>
    </citation>
    <scope>NUCLEOTIDE SEQUENCE [LARGE SCALE GENOMIC DNA]</scope>
    <source>
        <strain evidence="12 13">PY_sf001</strain>
    </source>
</reference>
<proteinExistence type="inferred from homology"/>
<feature type="transmembrane region" description="Helical" evidence="11">
    <location>
        <begin position="27"/>
        <end position="47"/>
    </location>
</feature>
<evidence type="ECO:0000256" key="6">
    <source>
        <dbReference type="ARBA" id="ARBA00022824"/>
    </source>
</evidence>
<keyword evidence="9 11" id="KW-0472">Membrane</keyword>
<comment type="caution">
    <text evidence="12">The sequence shown here is derived from an EMBL/GenBank/DDBJ whole genome shotgun (WGS) entry which is preliminary data.</text>
</comment>
<organism evidence="12 13">
    <name type="scientific">Mizuhopecten yessoensis</name>
    <name type="common">Japanese scallop</name>
    <name type="synonym">Patinopecten yessoensis</name>
    <dbReference type="NCBI Taxonomy" id="6573"/>
    <lineage>
        <taxon>Eukaryota</taxon>
        <taxon>Metazoa</taxon>
        <taxon>Spiralia</taxon>
        <taxon>Lophotrochozoa</taxon>
        <taxon>Mollusca</taxon>
        <taxon>Bivalvia</taxon>
        <taxon>Autobranchia</taxon>
        <taxon>Pteriomorphia</taxon>
        <taxon>Pectinida</taxon>
        <taxon>Pectinoidea</taxon>
        <taxon>Pectinidae</taxon>
        <taxon>Mizuhopecten</taxon>
    </lineage>
</organism>
<evidence type="ECO:0000313" key="13">
    <source>
        <dbReference type="Proteomes" id="UP000242188"/>
    </source>
</evidence>
<dbReference type="CDD" id="cd04105">
    <property type="entry name" value="SR_beta"/>
    <property type="match status" value="1"/>
</dbReference>
<dbReference type="GO" id="GO:0003924">
    <property type="term" value="F:GTPase activity"/>
    <property type="evidence" value="ECO:0007669"/>
    <property type="project" value="TreeGrafter"/>
</dbReference>
<keyword evidence="6" id="KW-0256">Endoplasmic reticulum</keyword>